<protein>
    <submittedName>
        <fullName evidence="10">EH domain-containing protein 1</fullName>
    </submittedName>
</protein>
<dbReference type="GO" id="GO:0016197">
    <property type="term" value="P:endosomal transport"/>
    <property type="evidence" value="ECO:0007669"/>
    <property type="project" value="TreeGrafter"/>
</dbReference>
<keyword evidence="11" id="KW-1185">Reference proteome</keyword>
<evidence type="ECO:0000256" key="3">
    <source>
        <dbReference type="ARBA" id="ARBA00022475"/>
    </source>
</evidence>
<comment type="caution">
    <text evidence="10">The sequence shown here is derived from an EMBL/GenBank/DDBJ whole genome shotgun (WGS) entry which is preliminary data.</text>
</comment>
<dbReference type="InterPro" id="IPR045063">
    <property type="entry name" value="Dynamin_N"/>
</dbReference>
<dbReference type="InterPro" id="IPR040990">
    <property type="entry name" value="DUF5600"/>
</dbReference>
<evidence type="ECO:0000256" key="6">
    <source>
        <dbReference type="ARBA" id="ARBA00022837"/>
    </source>
</evidence>
<dbReference type="PRINTS" id="PR00195">
    <property type="entry name" value="DYNAMIN"/>
</dbReference>
<dbReference type="GO" id="GO:0006897">
    <property type="term" value="P:endocytosis"/>
    <property type="evidence" value="ECO:0007669"/>
    <property type="project" value="TreeGrafter"/>
</dbReference>
<dbReference type="OrthoDB" id="1716625at2759"/>
<dbReference type="InterPro" id="IPR031692">
    <property type="entry name" value="EHD_N"/>
</dbReference>
<dbReference type="EMBL" id="LSSM01000737">
    <property type="protein sequence ID" value="OMJ28016.1"/>
    <property type="molecule type" value="Genomic_DNA"/>
</dbReference>
<keyword evidence="3" id="KW-1003">Cell membrane</keyword>
<dbReference type="AlphaFoldDB" id="A0A1R1YMP4"/>
<dbReference type="Proteomes" id="UP000187429">
    <property type="component" value="Unassembled WGS sequence"/>
</dbReference>
<evidence type="ECO:0000256" key="4">
    <source>
        <dbReference type="ARBA" id="ARBA00022723"/>
    </source>
</evidence>
<feature type="domain" description="Dynamin-type G" evidence="9">
    <location>
        <begin position="61"/>
        <end position="296"/>
    </location>
</feature>
<evidence type="ECO:0000256" key="5">
    <source>
        <dbReference type="ARBA" id="ARBA00022753"/>
    </source>
</evidence>
<gene>
    <name evidence="10" type="ORF">AYI69_g2519</name>
</gene>
<organism evidence="10 11">
    <name type="scientific">Smittium culicis</name>
    <dbReference type="NCBI Taxonomy" id="133412"/>
    <lineage>
        <taxon>Eukaryota</taxon>
        <taxon>Fungi</taxon>
        <taxon>Fungi incertae sedis</taxon>
        <taxon>Zoopagomycota</taxon>
        <taxon>Kickxellomycotina</taxon>
        <taxon>Harpellomycetes</taxon>
        <taxon>Harpellales</taxon>
        <taxon>Legeriomycetaceae</taxon>
        <taxon>Smittium</taxon>
    </lineage>
</organism>
<dbReference type="GO" id="GO:0005886">
    <property type="term" value="C:plasma membrane"/>
    <property type="evidence" value="ECO:0007669"/>
    <property type="project" value="UniProtKB-SubCell"/>
</dbReference>
<dbReference type="Pfam" id="PF00350">
    <property type="entry name" value="Dynamin_N"/>
    <property type="match status" value="1"/>
</dbReference>
<dbReference type="InterPro" id="IPR011992">
    <property type="entry name" value="EF-hand-dom_pair"/>
</dbReference>
<evidence type="ECO:0000313" key="11">
    <source>
        <dbReference type="Proteomes" id="UP000187429"/>
    </source>
</evidence>
<dbReference type="Gene3D" id="1.10.268.20">
    <property type="match status" value="1"/>
</dbReference>
<evidence type="ECO:0000259" key="9">
    <source>
        <dbReference type="PROSITE" id="PS51718"/>
    </source>
</evidence>
<evidence type="ECO:0000256" key="2">
    <source>
        <dbReference type="ARBA" id="ARBA00004481"/>
    </source>
</evidence>
<dbReference type="InterPro" id="IPR030381">
    <property type="entry name" value="G_DYNAMIN_dom"/>
</dbReference>
<dbReference type="GO" id="GO:0005525">
    <property type="term" value="F:GTP binding"/>
    <property type="evidence" value="ECO:0007669"/>
    <property type="project" value="InterPro"/>
</dbReference>
<dbReference type="GO" id="GO:0010008">
    <property type="term" value="C:endosome membrane"/>
    <property type="evidence" value="ECO:0007669"/>
    <property type="project" value="UniProtKB-SubCell"/>
</dbReference>
<dbReference type="CDD" id="cd09913">
    <property type="entry name" value="EHD"/>
    <property type="match status" value="1"/>
</dbReference>
<dbReference type="SUPFAM" id="SSF52540">
    <property type="entry name" value="P-loop containing nucleoside triphosphate hydrolases"/>
    <property type="match status" value="1"/>
</dbReference>
<accession>A0A1R1YMP4</accession>
<keyword evidence="7" id="KW-0472">Membrane</keyword>
<dbReference type="PANTHER" id="PTHR11216:SF31">
    <property type="entry name" value="AT21416P"/>
    <property type="match status" value="1"/>
</dbReference>
<keyword evidence="4" id="KW-0479">Metal-binding</keyword>
<feature type="domain" description="EH" evidence="8">
    <location>
        <begin position="489"/>
        <end position="546"/>
    </location>
</feature>
<dbReference type="Gene3D" id="3.40.50.300">
    <property type="entry name" value="P-loop containing nucleotide triphosphate hydrolases"/>
    <property type="match status" value="1"/>
</dbReference>
<proteinExistence type="predicted"/>
<dbReference type="SUPFAM" id="SSF47473">
    <property type="entry name" value="EF-hand"/>
    <property type="match status" value="1"/>
</dbReference>
<dbReference type="PROSITE" id="PS50031">
    <property type="entry name" value="EH"/>
    <property type="match status" value="1"/>
</dbReference>
<evidence type="ECO:0000256" key="1">
    <source>
        <dbReference type="ARBA" id="ARBA00004413"/>
    </source>
</evidence>
<reference evidence="11" key="1">
    <citation type="submission" date="2017-01" db="EMBL/GenBank/DDBJ databases">
        <authorList>
            <person name="Wang Y."/>
            <person name="White M."/>
            <person name="Kvist S."/>
            <person name="Moncalvo J.-M."/>
        </authorList>
    </citation>
    <scope>NUCLEOTIDE SEQUENCE [LARGE SCALE GENOMIC DNA]</scope>
    <source>
        <strain evidence="11">ID-206-W2</strain>
    </source>
</reference>
<dbReference type="InterPro" id="IPR022812">
    <property type="entry name" value="Dynamin"/>
</dbReference>
<dbReference type="PANTHER" id="PTHR11216">
    <property type="entry name" value="EH DOMAIN"/>
    <property type="match status" value="1"/>
</dbReference>
<evidence type="ECO:0000256" key="7">
    <source>
        <dbReference type="ARBA" id="ARBA00023136"/>
    </source>
</evidence>
<dbReference type="InterPro" id="IPR027417">
    <property type="entry name" value="P-loop_NTPase"/>
</dbReference>
<comment type="subcellular location">
    <subcellularLocation>
        <location evidence="1">Cell membrane</location>
        <topology evidence="1">Peripheral membrane protein</topology>
        <orientation evidence="1">Cytoplasmic side</orientation>
    </subcellularLocation>
    <subcellularLocation>
        <location evidence="2">Endosome membrane</location>
        <topology evidence="2">Peripheral membrane protein</topology>
    </subcellularLocation>
</comment>
<evidence type="ECO:0000313" key="10">
    <source>
        <dbReference type="EMBL" id="OMJ28016.1"/>
    </source>
</evidence>
<dbReference type="InterPro" id="IPR000261">
    <property type="entry name" value="EH_dom"/>
</dbReference>
<dbReference type="Pfam" id="PF12763">
    <property type="entry name" value="EH"/>
    <property type="match status" value="1"/>
</dbReference>
<dbReference type="PROSITE" id="PS51718">
    <property type="entry name" value="G_DYNAMIN_2"/>
    <property type="match status" value="1"/>
</dbReference>
<name>A0A1R1YMP4_9FUNG</name>
<evidence type="ECO:0000259" key="8">
    <source>
        <dbReference type="PROSITE" id="PS50031"/>
    </source>
</evidence>
<keyword evidence="6" id="KW-0106">Calcium</keyword>
<dbReference type="Pfam" id="PF16880">
    <property type="entry name" value="EHD_N"/>
    <property type="match status" value="1"/>
</dbReference>
<dbReference type="Gene3D" id="1.10.238.10">
    <property type="entry name" value="EF-hand"/>
    <property type="match status" value="1"/>
</dbReference>
<sequence length="570" mass="64098">MISQSGLTNFPIDNNNSQEIDEVYSESIRELQQLYFKKIIPLENAYNFDYFGYSKLASQDIGARPMVLLIGQYSTGKTTFLEYLLGEEYPGSYIGIEPTTDKFTAIMCGPEKKIIPGHAAAVSAELPFTNLQSFGTSFLSRFQVSQLDNPLLKNMTLIDTPGILSGSKQLERGYDFTKVISWFGERADLILVLFDSHKLDISDEFRAAISGLKGQEEKCRFVLNKCDQINQQQLMRVYGALMWSLGRVIPTPEVSRVYLGSFWPATKPVLHTRYEDSTALLEKEHKDLVNYMKTIPHEAAIKRVNDMVKRARQARVHALIIGHLKNEMPSVFGKSKKAKDLINNLSEVFSVVHRKYGLAKGDFPDLKTYKQYLSTLDFSNFKKLDTKLIKQAEYALSDGFAKIMNRFPTTLQHRVGNDGGFNSNGVDGNSASLGHRAVPPPYSALNNQNINSNMESSSTNPFGIGLLDHGTDNNGESSSNPASLRHLLLFNNSADLKTKLIGGKIASSLMEEFGLRREDLRRVWQVSDWDRRGSLDTVQFEVAMRMCEKLADNVPFQAAEDTTFRELGLR</sequence>
<dbReference type="GO" id="GO:0046872">
    <property type="term" value="F:metal ion binding"/>
    <property type="evidence" value="ECO:0007669"/>
    <property type="project" value="UniProtKB-KW"/>
</dbReference>
<keyword evidence="5" id="KW-0967">Endosome</keyword>
<dbReference type="Pfam" id="PF18150">
    <property type="entry name" value="DUF5600"/>
    <property type="match status" value="1"/>
</dbReference>